<evidence type="ECO:0000256" key="7">
    <source>
        <dbReference type="ARBA" id="ARBA00023136"/>
    </source>
</evidence>
<dbReference type="EMBL" id="BAABDM010000014">
    <property type="protein sequence ID" value="GAA4106679.1"/>
    <property type="molecule type" value="Genomic_DNA"/>
</dbReference>
<keyword evidence="7 8" id="KW-0472">Membrane</keyword>
<sequence>MSSSTLNVLDLKQEKIRLLHLSWFAFFLSFVVWFNFAPMLSSIKEAFDLTNQQVKALMILNVALTIPARVVIGMLVDRFGPRIVYSALLVSGGIVCVAFAFANSYEAIAMLRFLMGFIGAGFVIGIRLVGEWFPARQVGLAEGVYGGWGNFGSAAAAMALPTLALYFGGPDGWRYAIASTGVVASLYGVFFYWRARNTPKGSTYFKPKKSGGLVVSSKRDLVFYIVMCVPMYLALATLTWKLSPANLGMLNGTASMALYVVLAILFVVQISQILRVNSDVLNNVPIPEMQQYKFKQVAILNVAYFVTFGSELAVVSMLPLFFMETFELTAVAAGMLASGFAFMNLVARPGGGYLSDKFGRRKSLSILIAGLAAGYMVLSTIDSSWTIWVAVVATMCCSFFVQAGEGAVFAIVPLVKRSMTGQIAGMTGAYGNVGAVIFLTVLSFVSASNFFLVIAACAAFIFIAVQFMEEPQGHTAEVNDDGSVALIEVS</sequence>
<comment type="caution">
    <text evidence="8">Lacks conserved residue(s) required for the propagation of feature annotation.</text>
</comment>
<protein>
    <recommendedName>
        <fullName evidence="8">Nitrate/nitrite transporter</fullName>
    </recommendedName>
</protein>
<name>A0ABP7X7N9_9GAMM</name>
<dbReference type="Proteomes" id="UP001500392">
    <property type="component" value="Unassembled WGS sequence"/>
</dbReference>
<evidence type="ECO:0000313" key="11">
    <source>
        <dbReference type="Proteomes" id="UP001500392"/>
    </source>
</evidence>
<dbReference type="Pfam" id="PF07690">
    <property type="entry name" value="MFS_1"/>
    <property type="match status" value="2"/>
</dbReference>
<dbReference type="PROSITE" id="PS50850">
    <property type="entry name" value="MFS"/>
    <property type="match status" value="1"/>
</dbReference>
<feature type="transmembrane region" description="Helical" evidence="8">
    <location>
        <begin position="450"/>
        <end position="468"/>
    </location>
</feature>
<dbReference type="InterPro" id="IPR011701">
    <property type="entry name" value="MFS"/>
</dbReference>
<evidence type="ECO:0000256" key="2">
    <source>
        <dbReference type="ARBA" id="ARBA00008432"/>
    </source>
</evidence>
<evidence type="ECO:0000259" key="9">
    <source>
        <dbReference type="PROSITE" id="PS50850"/>
    </source>
</evidence>
<comment type="similarity">
    <text evidence="2 8">Belongs to the major facilitator superfamily. Nitrate/nitrite porter (TC 2.A.1.8) family.</text>
</comment>
<gene>
    <name evidence="10" type="ORF">GCM10022414_37290</name>
</gene>
<evidence type="ECO:0000256" key="3">
    <source>
        <dbReference type="ARBA" id="ARBA00022448"/>
    </source>
</evidence>
<feature type="domain" description="Major facilitator superfamily (MFS) profile" evidence="9">
    <location>
        <begin position="15"/>
        <end position="473"/>
    </location>
</feature>
<evidence type="ECO:0000256" key="6">
    <source>
        <dbReference type="ARBA" id="ARBA00023063"/>
    </source>
</evidence>
<feature type="transmembrane region" description="Helical" evidence="8">
    <location>
        <begin position="56"/>
        <end position="76"/>
    </location>
</feature>
<proteinExistence type="inferred from homology"/>
<dbReference type="PANTHER" id="PTHR23515">
    <property type="entry name" value="HIGH-AFFINITY NITRATE TRANSPORTER 2.3"/>
    <property type="match status" value="1"/>
</dbReference>
<dbReference type="SUPFAM" id="SSF103473">
    <property type="entry name" value="MFS general substrate transporter"/>
    <property type="match status" value="1"/>
</dbReference>
<accession>A0ABP7X7N9</accession>
<evidence type="ECO:0000256" key="1">
    <source>
        <dbReference type="ARBA" id="ARBA00004141"/>
    </source>
</evidence>
<feature type="transmembrane region" description="Helical" evidence="8">
    <location>
        <begin position="18"/>
        <end position="36"/>
    </location>
</feature>
<evidence type="ECO:0000256" key="8">
    <source>
        <dbReference type="RuleBase" id="RU366033"/>
    </source>
</evidence>
<dbReference type="InterPro" id="IPR044772">
    <property type="entry name" value="NO3_transporter"/>
</dbReference>
<comment type="subcellular location">
    <subcellularLocation>
        <location evidence="8">Cell membrane</location>
        <topology evidence="8">Multi-pass membrane protein</topology>
    </subcellularLocation>
    <subcellularLocation>
        <location evidence="1">Membrane</location>
        <topology evidence="1">Multi-pass membrane protein</topology>
    </subcellularLocation>
</comment>
<feature type="transmembrane region" description="Helical" evidence="8">
    <location>
        <begin position="328"/>
        <end position="347"/>
    </location>
</feature>
<keyword evidence="11" id="KW-1185">Reference proteome</keyword>
<feature type="transmembrane region" description="Helical" evidence="8">
    <location>
        <begin position="254"/>
        <end position="276"/>
    </location>
</feature>
<evidence type="ECO:0000313" key="10">
    <source>
        <dbReference type="EMBL" id="GAA4106679.1"/>
    </source>
</evidence>
<evidence type="ECO:0000256" key="4">
    <source>
        <dbReference type="ARBA" id="ARBA00022692"/>
    </source>
</evidence>
<feature type="transmembrane region" description="Helical" evidence="8">
    <location>
        <begin position="151"/>
        <end position="169"/>
    </location>
</feature>
<dbReference type="InterPro" id="IPR020846">
    <property type="entry name" value="MFS_dom"/>
</dbReference>
<feature type="transmembrane region" description="Helical" evidence="8">
    <location>
        <begin position="175"/>
        <end position="193"/>
    </location>
</feature>
<keyword evidence="3 8" id="KW-0813">Transport</keyword>
<dbReference type="InterPro" id="IPR036259">
    <property type="entry name" value="MFS_trans_sf"/>
</dbReference>
<dbReference type="Gene3D" id="1.20.1250.20">
    <property type="entry name" value="MFS general substrate transporter like domains"/>
    <property type="match status" value="2"/>
</dbReference>
<feature type="transmembrane region" description="Helical" evidence="8">
    <location>
        <begin position="221"/>
        <end position="242"/>
    </location>
</feature>
<organism evidence="10 11">
    <name type="scientific">Zhongshania borealis</name>
    <dbReference type="NCBI Taxonomy" id="889488"/>
    <lineage>
        <taxon>Bacteria</taxon>
        <taxon>Pseudomonadati</taxon>
        <taxon>Pseudomonadota</taxon>
        <taxon>Gammaproteobacteria</taxon>
        <taxon>Cellvibrionales</taxon>
        <taxon>Spongiibacteraceae</taxon>
        <taxon>Zhongshania</taxon>
    </lineage>
</organism>
<comment type="caution">
    <text evidence="10">The sequence shown here is derived from an EMBL/GenBank/DDBJ whole genome shotgun (WGS) entry which is preliminary data.</text>
</comment>
<dbReference type="NCBIfam" id="TIGR00886">
    <property type="entry name" value="2A0108"/>
    <property type="match status" value="1"/>
</dbReference>
<dbReference type="RefSeq" id="WP_344939023.1">
    <property type="nucleotide sequence ID" value="NZ_BAABDM010000014.1"/>
</dbReference>
<feature type="transmembrane region" description="Helical" evidence="8">
    <location>
        <begin position="297"/>
        <end position="322"/>
    </location>
</feature>
<keyword evidence="8" id="KW-1003">Cell membrane</keyword>
<evidence type="ECO:0000256" key="5">
    <source>
        <dbReference type="ARBA" id="ARBA00022989"/>
    </source>
</evidence>
<keyword evidence="5 8" id="KW-1133">Transmembrane helix</keyword>
<dbReference type="InterPro" id="IPR004737">
    <property type="entry name" value="NO3_transporter_NarK/NarU-like"/>
</dbReference>
<feature type="transmembrane region" description="Helical" evidence="8">
    <location>
        <begin position="387"/>
        <end position="411"/>
    </location>
</feature>
<feature type="transmembrane region" description="Helical" evidence="8">
    <location>
        <begin position="108"/>
        <end position="130"/>
    </location>
</feature>
<keyword evidence="4 8" id="KW-0812">Transmembrane</keyword>
<reference evidence="11" key="1">
    <citation type="journal article" date="2019" name="Int. J. Syst. Evol. Microbiol.">
        <title>The Global Catalogue of Microorganisms (GCM) 10K type strain sequencing project: providing services to taxonomists for standard genome sequencing and annotation.</title>
        <authorList>
            <consortium name="The Broad Institute Genomics Platform"/>
            <consortium name="The Broad Institute Genome Sequencing Center for Infectious Disease"/>
            <person name="Wu L."/>
            <person name="Ma J."/>
        </authorList>
    </citation>
    <scope>NUCLEOTIDE SEQUENCE [LARGE SCALE GENOMIC DNA]</scope>
    <source>
        <strain evidence="11">JCM 17304</strain>
    </source>
</reference>
<keyword evidence="6 8" id="KW-0534">Nitrate assimilation</keyword>
<feature type="transmembrane region" description="Helical" evidence="8">
    <location>
        <begin position="363"/>
        <end position="381"/>
    </location>
</feature>
<feature type="transmembrane region" description="Helical" evidence="8">
    <location>
        <begin position="83"/>
        <end position="102"/>
    </location>
</feature>